<keyword evidence="7" id="KW-1185">Reference proteome</keyword>
<comment type="caution">
    <text evidence="6">The sequence shown here is derived from an EMBL/GenBank/DDBJ whole genome shotgun (WGS) entry which is preliminary data.</text>
</comment>
<dbReference type="NCBIfam" id="TIGR00231">
    <property type="entry name" value="small_GTP"/>
    <property type="match status" value="1"/>
</dbReference>
<reference evidence="6" key="1">
    <citation type="submission" date="2021-02" db="EMBL/GenBank/DDBJ databases">
        <title>First Annotated Genome of the Yellow-green Alga Tribonema minus.</title>
        <authorList>
            <person name="Mahan K.M."/>
        </authorList>
    </citation>
    <scope>NUCLEOTIDE SEQUENCE</scope>
    <source>
        <strain evidence="6">UTEX B ZZ1240</strain>
    </source>
</reference>
<organism evidence="6 7">
    <name type="scientific">Tribonema minus</name>
    <dbReference type="NCBI Taxonomy" id="303371"/>
    <lineage>
        <taxon>Eukaryota</taxon>
        <taxon>Sar</taxon>
        <taxon>Stramenopiles</taxon>
        <taxon>Ochrophyta</taxon>
        <taxon>PX clade</taxon>
        <taxon>Xanthophyceae</taxon>
        <taxon>Tribonematales</taxon>
        <taxon>Tribonemataceae</taxon>
        <taxon>Tribonema</taxon>
    </lineage>
</organism>
<evidence type="ECO:0000313" key="7">
    <source>
        <dbReference type="Proteomes" id="UP000664859"/>
    </source>
</evidence>
<accession>A0A836C8W2</accession>
<dbReference type="SMART" id="SM00173">
    <property type="entry name" value="RAS"/>
    <property type="match status" value="1"/>
</dbReference>
<evidence type="ECO:0000256" key="3">
    <source>
        <dbReference type="ARBA" id="ARBA00023134"/>
    </source>
</evidence>
<dbReference type="FunFam" id="3.40.50.300:FF:001129">
    <property type="entry name" value="ras-related protein Rab-44 isoform X2"/>
    <property type="match status" value="1"/>
</dbReference>
<keyword evidence="4" id="KW-0449">Lipoprotein</keyword>
<dbReference type="PROSITE" id="PS51421">
    <property type="entry name" value="RAS"/>
    <property type="match status" value="1"/>
</dbReference>
<dbReference type="PANTHER" id="PTHR47980">
    <property type="entry name" value="LD44762P"/>
    <property type="match status" value="1"/>
</dbReference>
<dbReference type="GO" id="GO:0003924">
    <property type="term" value="F:GTPase activity"/>
    <property type="evidence" value="ECO:0007669"/>
    <property type="project" value="InterPro"/>
</dbReference>
<feature type="compositionally biased region" description="Gly residues" evidence="5">
    <location>
        <begin position="189"/>
        <end position="206"/>
    </location>
</feature>
<dbReference type="InterPro" id="IPR005225">
    <property type="entry name" value="Small_GTP-bd"/>
</dbReference>
<dbReference type="SMART" id="SM00176">
    <property type="entry name" value="RAN"/>
    <property type="match status" value="1"/>
</dbReference>
<dbReference type="OrthoDB" id="9989112at2759"/>
<dbReference type="AlphaFoldDB" id="A0A836C8W2"/>
<dbReference type="Proteomes" id="UP000664859">
    <property type="component" value="Unassembled WGS sequence"/>
</dbReference>
<dbReference type="PROSITE" id="PS51420">
    <property type="entry name" value="RHO"/>
    <property type="match status" value="1"/>
</dbReference>
<feature type="region of interest" description="Disordered" evidence="5">
    <location>
        <begin position="189"/>
        <end position="212"/>
    </location>
</feature>
<sequence length="246" mass="26039">MTIRILLLGDSGVGKTSLMLRYTEDHFSPNLLSTAGVDFKVRHLDINGRRVRCQIWDTAGQEKFHVITRAYYRGAHGIALVYDVADADSFKNVNYWVANIQTHAPAAGREGICKVLLGNKVDLPAEHREVSSAAGNEVGEEFGVRYFEVSAKDGTGVQDAFDTLAREIVEGLEQEAAAAAGAGGVAAGAGGGGGGGQGGRAQGGPWRGPRARRRGCREWAARSALLASACAQRRRALDVCVCGAQA</sequence>
<dbReference type="Gene3D" id="3.40.50.300">
    <property type="entry name" value="P-loop containing nucleotide triphosphate hydrolases"/>
    <property type="match status" value="1"/>
</dbReference>
<dbReference type="SMART" id="SM00174">
    <property type="entry name" value="RHO"/>
    <property type="match status" value="1"/>
</dbReference>
<evidence type="ECO:0000256" key="1">
    <source>
        <dbReference type="ARBA" id="ARBA00006270"/>
    </source>
</evidence>
<protein>
    <submittedName>
        <fullName evidence="6">Ras family-domain-containing protein</fullName>
    </submittedName>
</protein>
<comment type="similarity">
    <text evidence="1">Belongs to the small GTPase superfamily. Rab family.</text>
</comment>
<keyword evidence="2" id="KW-0547">Nucleotide-binding</keyword>
<evidence type="ECO:0000313" key="6">
    <source>
        <dbReference type="EMBL" id="KAG5176168.1"/>
    </source>
</evidence>
<dbReference type="EMBL" id="JAFCMP010000540">
    <property type="protein sequence ID" value="KAG5176168.1"/>
    <property type="molecule type" value="Genomic_DNA"/>
</dbReference>
<dbReference type="GO" id="GO:0005525">
    <property type="term" value="F:GTP binding"/>
    <property type="evidence" value="ECO:0007669"/>
    <property type="project" value="UniProtKB-KW"/>
</dbReference>
<dbReference type="SMART" id="SM00175">
    <property type="entry name" value="RAB"/>
    <property type="match status" value="1"/>
</dbReference>
<dbReference type="InterPro" id="IPR050305">
    <property type="entry name" value="Small_GTPase_Rab"/>
</dbReference>
<dbReference type="InterPro" id="IPR001806">
    <property type="entry name" value="Small_GTPase"/>
</dbReference>
<gene>
    <name evidence="6" type="ORF">JKP88DRAFT_203211</name>
</gene>
<keyword evidence="3" id="KW-0342">GTP-binding</keyword>
<evidence type="ECO:0000256" key="2">
    <source>
        <dbReference type="ARBA" id="ARBA00022741"/>
    </source>
</evidence>
<dbReference type="SUPFAM" id="SSF52540">
    <property type="entry name" value="P-loop containing nucleoside triphosphate hydrolases"/>
    <property type="match status" value="1"/>
</dbReference>
<dbReference type="InterPro" id="IPR027417">
    <property type="entry name" value="P-loop_NTPase"/>
</dbReference>
<dbReference type="PRINTS" id="PR00449">
    <property type="entry name" value="RASTRNSFRMNG"/>
</dbReference>
<evidence type="ECO:0000256" key="4">
    <source>
        <dbReference type="ARBA" id="ARBA00023288"/>
    </source>
</evidence>
<name>A0A836C8W2_9STRA</name>
<dbReference type="PROSITE" id="PS51419">
    <property type="entry name" value="RAB"/>
    <property type="match status" value="1"/>
</dbReference>
<proteinExistence type="inferred from homology"/>
<evidence type="ECO:0000256" key="5">
    <source>
        <dbReference type="SAM" id="MobiDB-lite"/>
    </source>
</evidence>
<dbReference type="Pfam" id="PF00071">
    <property type="entry name" value="Ras"/>
    <property type="match status" value="1"/>
</dbReference>